<organism evidence="2 3">
    <name type="scientific">Oceanobacillus halophilus</name>
    <dbReference type="NCBI Taxonomy" id="930130"/>
    <lineage>
        <taxon>Bacteria</taxon>
        <taxon>Bacillati</taxon>
        <taxon>Bacillota</taxon>
        <taxon>Bacilli</taxon>
        <taxon>Bacillales</taxon>
        <taxon>Bacillaceae</taxon>
        <taxon>Oceanobacillus</taxon>
    </lineage>
</organism>
<dbReference type="NCBIfam" id="TIGR02680">
    <property type="entry name" value="TIGR02680 family protein"/>
    <property type="match status" value="1"/>
</dbReference>
<feature type="coiled-coil region" evidence="1">
    <location>
        <begin position="236"/>
        <end position="359"/>
    </location>
</feature>
<dbReference type="EMBL" id="RBZP01000002">
    <property type="protein sequence ID" value="RKQ35846.1"/>
    <property type="molecule type" value="Genomic_DNA"/>
</dbReference>
<keyword evidence="3" id="KW-1185">Reference proteome</keyword>
<keyword evidence="1" id="KW-0175">Coiled coil</keyword>
<comment type="caution">
    <text evidence="2">The sequence shown here is derived from an EMBL/GenBank/DDBJ whole genome shotgun (WGS) entry which is preliminary data.</text>
</comment>
<evidence type="ECO:0000313" key="3">
    <source>
        <dbReference type="Proteomes" id="UP000269301"/>
    </source>
</evidence>
<feature type="coiled-coil region" evidence="1">
    <location>
        <begin position="738"/>
        <end position="973"/>
    </location>
</feature>
<dbReference type="InterPro" id="IPR027417">
    <property type="entry name" value="P-loop_NTPase"/>
</dbReference>
<proteinExistence type="predicted"/>
<accession>A0A495ABQ3</accession>
<reference evidence="2 3" key="1">
    <citation type="journal article" date="2016" name="Int. J. Syst. Evol. Microbiol.">
        <title>Oceanobacillus halophilus sp. nov., a novel moderately halophilic bacterium from a hypersaline lake.</title>
        <authorList>
            <person name="Amoozegar M.A."/>
            <person name="Bagheri M."/>
            <person name="Makhdoumi A."/>
            <person name="Nikou M.M."/>
            <person name="Fazeli S.A.S."/>
            <person name="Schumann P."/>
            <person name="Sproer C."/>
            <person name="Sanchez-Porro C."/>
            <person name="Ventosa A."/>
        </authorList>
    </citation>
    <scope>NUCLEOTIDE SEQUENCE [LARGE SCALE GENOMIC DNA]</scope>
    <source>
        <strain evidence="2 3">DSM 23996</strain>
    </source>
</reference>
<evidence type="ECO:0000313" key="2">
    <source>
        <dbReference type="EMBL" id="RKQ35846.1"/>
    </source>
</evidence>
<dbReference type="SUPFAM" id="SSF52540">
    <property type="entry name" value="P-loop containing nucleoside triphosphate hydrolases"/>
    <property type="match status" value="1"/>
</dbReference>
<sequence>MNKANKWKMNRAGLLNFWYYDDEIFDFADGKLLLRGSNGSGKSVTMQSILPVLLDGKKSPDRLDPFGSKARKMEDYLLGEKEVSNRDERTGYLFLEYKREDTNQYITTGIGLQARRHKTMNAWYFIITDNRRIGKDIFLYEMEKNAGQEQKIPLSRIQLENRIGSGGQVVRTQKEYMKLVNKYVFGFVDMDSYEDLIKLLIQLRSPKLSKDFKPTVIYEILEAALPPLTDDDLRHLSDTIEHMDQTKQQIEQLERENTAITKLIKRYDVYNQYSIADKAKEYLTVKKRLDKEEKGKKASLAEQEERKQELEQLKDRNVQLEQDMEVLEQKSNRLQKHKVWDLEEELTKLMDNLKTVTNDIQDKDTKLTSKKQKEIDTKKELDILEAAISENEQDMEDTLLDLQADAEEASFGCHRINEEDFYRNATDNFDFEVWNREADNHFKNLETITNELGVFEQLKTQVTNLQNKIGTIRMEVDQEKAELEDWSKIFEKDKQAKVEQIYRWKDNYSFIHMDETVLQQVSRKMDQLYEPYTYEAIRSPFLEQNNEYQMQTNEKIATERSKVTIVETKISEKEAELLELKQRKDPEPPNQQEATREARSMLRENGHAFLPFYEAVEFQEHVPEEVRQQIEAILLDTGTLNALITEKEIPVRHDRIIQPKPNMMAHTLADYLHPDVEENSAVSAITVDEVLQSILVNDAMEAESGMQIQEDGTYYMGLLSGHAVPIERVRFIGKNARKRYREEQIRQLQEEIAQLQEEKQEILARIDRLQEKIQEAKAAISHFPDDTDLSESFHQMKEKRFKMERLEKEIQKINEELEEAINNYQMVKRTLDTRTRDLNIEFTKEAYQKARDAMRMYEKTLGDLRNRYTAYLHQKRNMQIFQQQLEELLTEIMDVTGELNVLSDRKTKLEAHREEIEKQMAAHGVEDIRKQIQEVQRSLQVTKEELQEITKRIPKIESDLERITEQISQQKRKVTFFRQLLKAWSEAVTKELSYGFIFIPEEMDREQAEECAKWIYKEFKQILDEKDSSKVEAQLTNVFYEQQSDLMEYRMTETQDSMVAFNWEMEDWTDEEIIQMENLRKKVSRRMIHLDFQGKRVSPYYVKEQIEKDKLTQQNLLDDQDRQLYEDILFDSIGRKLRSRIRRAQIWTEKMDKLMRESDSSSGLSFSIRWKPRTAETEAEMDTKELVDLLQLDSRLLKEEDVKQVTEHFRSKITRAKEMVELKGEGSTLIQVLKEVLDYRYWFSFVLSFKRTGEPKRELTNHAFYQFSGGEKAMAMYIPLFTACYSRYSEADKTAPYIISLDEAFAGVDEDNISVMFRIVEELGFDYMMNSQVLWGDYETISSLSICELVRPKNGNFVTVIRYHWNGNQRSLLVNEKDKITE</sequence>
<gene>
    <name evidence="2" type="ORF">D8M06_06220</name>
</gene>
<dbReference type="InterPro" id="IPR013496">
    <property type="entry name" value="CHP02680"/>
</dbReference>
<dbReference type="Pfam" id="PF13558">
    <property type="entry name" value="SbcC_Walker_B"/>
    <property type="match status" value="1"/>
</dbReference>
<dbReference type="Proteomes" id="UP000269301">
    <property type="component" value="Unassembled WGS sequence"/>
</dbReference>
<name>A0A495ABQ3_9BACI</name>
<dbReference type="OrthoDB" id="9776649at2"/>
<protein>
    <submittedName>
        <fullName evidence="2">TIGR02680 family protein</fullName>
    </submittedName>
</protein>
<feature type="coiled-coil region" evidence="1">
    <location>
        <begin position="455"/>
        <end position="482"/>
    </location>
</feature>
<dbReference type="RefSeq" id="WP_121203518.1">
    <property type="nucleotide sequence ID" value="NZ_RBZP01000002.1"/>
</dbReference>
<evidence type="ECO:0000256" key="1">
    <source>
        <dbReference type="SAM" id="Coils"/>
    </source>
</evidence>